<dbReference type="STRING" id="502025.Hoch_1610"/>
<accession>D0LWR3</accession>
<dbReference type="KEGG" id="hoh:Hoch_1610"/>
<sequence length="466" mass="50327">MLLGTGSVAQARPGAPAALCQSYGDADVCQGRLPTCATCHTSTAPVSWNAYGDQVRDALAPGRFDEALADALRAIELDDADGDGVANLDELMLGTEPGDAGDAWPYCESEQSYEKTPSASPLAAGYDFARAFKRIRILYCGQSPSYDELRSFAELAAGPDGPDGPGRAYDALHDELARCLDSAYWRDQALVRLADPRVRPVFAVGASSPIGLIIGDYEYDYRLFSYVMTGDRDVRDLLLADYHVERADDGALVPVQGVIAVPPDAPEYGGSGQPLVPERRAGMITTQWFLAINTMFSAVPRTTAAQAMRAYLGADIAKEQGIWPIPGEPVDVDEKGVDAPQCASCHSTLDPLSYAFAYYEGIVAEGAGAYNPARPAQLIPGWRDNQGMLFGEPVRDLNDWAARAVESDDFARNLVHMLFIYSFEREPTPGELGAFQAIWRSLDSDGWSANRILHRIVDLPAFGGAL</sequence>
<evidence type="ECO:0008006" key="3">
    <source>
        <dbReference type="Google" id="ProtNLM"/>
    </source>
</evidence>
<dbReference type="eggNOG" id="ENOG5031GB8">
    <property type="taxonomic scope" value="Bacteria"/>
</dbReference>
<organism evidence="1 2">
    <name type="scientific">Haliangium ochraceum (strain DSM 14365 / JCM 11303 / SMP-2)</name>
    <dbReference type="NCBI Taxonomy" id="502025"/>
    <lineage>
        <taxon>Bacteria</taxon>
        <taxon>Pseudomonadati</taxon>
        <taxon>Myxococcota</taxon>
        <taxon>Polyangia</taxon>
        <taxon>Haliangiales</taxon>
        <taxon>Kofleriaceae</taxon>
        <taxon>Haliangium</taxon>
    </lineage>
</organism>
<protein>
    <recommendedName>
        <fullName evidence="3">Cytochrome c domain-containing protein</fullName>
    </recommendedName>
</protein>
<gene>
    <name evidence="1" type="ordered locus">Hoch_1610</name>
</gene>
<dbReference type="EMBL" id="CP001804">
    <property type="protein sequence ID" value="ACY14160.1"/>
    <property type="molecule type" value="Genomic_DNA"/>
</dbReference>
<dbReference type="Proteomes" id="UP000001880">
    <property type="component" value="Chromosome"/>
</dbReference>
<evidence type="ECO:0000313" key="1">
    <source>
        <dbReference type="EMBL" id="ACY14160.1"/>
    </source>
</evidence>
<evidence type="ECO:0000313" key="2">
    <source>
        <dbReference type="Proteomes" id="UP000001880"/>
    </source>
</evidence>
<name>D0LWR3_HALO1</name>
<reference evidence="1 2" key="1">
    <citation type="journal article" date="2010" name="Stand. Genomic Sci.">
        <title>Complete genome sequence of Haliangium ochraceum type strain (SMP-2).</title>
        <authorList>
            <consortium name="US DOE Joint Genome Institute (JGI-PGF)"/>
            <person name="Ivanova N."/>
            <person name="Daum C."/>
            <person name="Lang E."/>
            <person name="Abt B."/>
            <person name="Kopitz M."/>
            <person name="Saunders E."/>
            <person name="Lapidus A."/>
            <person name="Lucas S."/>
            <person name="Glavina Del Rio T."/>
            <person name="Nolan M."/>
            <person name="Tice H."/>
            <person name="Copeland A."/>
            <person name="Cheng J.F."/>
            <person name="Chen F."/>
            <person name="Bruce D."/>
            <person name="Goodwin L."/>
            <person name="Pitluck S."/>
            <person name="Mavromatis K."/>
            <person name="Pati A."/>
            <person name="Mikhailova N."/>
            <person name="Chen A."/>
            <person name="Palaniappan K."/>
            <person name="Land M."/>
            <person name="Hauser L."/>
            <person name="Chang Y.J."/>
            <person name="Jeffries C.D."/>
            <person name="Detter J.C."/>
            <person name="Brettin T."/>
            <person name="Rohde M."/>
            <person name="Goker M."/>
            <person name="Bristow J."/>
            <person name="Markowitz V."/>
            <person name="Eisen J.A."/>
            <person name="Hugenholtz P."/>
            <person name="Kyrpides N.C."/>
            <person name="Klenk H.P."/>
        </authorList>
    </citation>
    <scope>NUCLEOTIDE SEQUENCE [LARGE SCALE GENOMIC DNA]</scope>
    <source>
        <strain evidence="2">DSM 14365 / CIP 107738 / JCM 11303 / AJ 13395 / SMP-2</strain>
    </source>
</reference>
<dbReference type="AlphaFoldDB" id="D0LWR3"/>
<keyword evidence="2" id="KW-1185">Reference proteome</keyword>
<dbReference type="HOGENOM" id="CLU_586321_0_0_7"/>
<proteinExistence type="predicted"/>